<dbReference type="Proteomes" id="UP000032946">
    <property type="component" value="Chromosome"/>
</dbReference>
<accession>A0A9P1NZZ0</accession>
<name>A0A9P1NZZ0_9CYAN</name>
<feature type="compositionally biased region" description="Basic and acidic residues" evidence="1">
    <location>
        <begin position="56"/>
        <end position="67"/>
    </location>
</feature>
<keyword evidence="3" id="KW-1185">Reference proteome</keyword>
<feature type="region of interest" description="Disordered" evidence="1">
    <location>
        <begin position="37"/>
        <end position="67"/>
    </location>
</feature>
<dbReference type="AlphaFoldDB" id="A0A9P1NZZ0"/>
<dbReference type="EMBL" id="FO818640">
    <property type="protein sequence ID" value="CDM94186.1"/>
    <property type="molecule type" value="Genomic_DNA"/>
</dbReference>
<organism evidence="2 3">
    <name type="scientific">Limnospira indica PCC 8005</name>
    <dbReference type="NCBI Taxonomy" id="376219"/>
    <lineage>
        <taxon>Bacteria</taxon>
        <taxon>Bacillati</taxon>
        <taxon>Cyanobacteriota</taxon>
        <taxon>Cyanophyceae</taxon>
        <taxon>Oscillatoriophycideae</taxon>
        <taxon>Oscillatoriales</taxon>
        <taxon>Sirenicapillariaceae</taxon>
        <taxon>Limnospira</taxon>
    </lineage>
</organism>
<reference evidence="2 3" key="1">
    <citation type="submission" date="2014-02" db="EMBL/GenBank/DDBJ databases">
        <authorList>
            <person name="Genoscope - CEA"/>
        </authorList>
    </citation>
    <scope>NUCLEOTIDE SEQUENCE [LARGE SCALE GENOMIC DNA]</scope>
    <source>
        <strain evidence="2 3">PCC 8005</strain>
    </source>
</reference>
<protein>
    <submittedName>
        <fullName evidence="2">Uncharacterized protein</fullName>
    </submittedName>
</protein>
<proteinExistence type="predicted"/>
<evidence type="ECO:0000313" key="2">
    <source>
        <dbReference type="EMBL" id="CDM94186.1"/>
    </source>
</evidence>
<evidence type="ECO:0000256" key="1">
    <source>
        <dbReference type="SAM" id="MobiDB-lite"/>
    </source>
</evidence>
<gene>
    <name evidence="2" type="ORF">ARTHRO_11860</name>
</gene>
<sequence length="67" mass="8019">MTILITVYMSRRWEESKQGRELKVKTERWFYVQQEVESKGDSHPQFQDSQPVRLKRGTEGVRETCSQ</sequence>
<evidence type="ECO:0000313" key="3">
    <source>
        <dbReference type="Proteomes" id="UP000032946"/>
    </source>
</evidence>